<dbReference type="InterPro" id="IPR036318">
    <property type="entry name" value="FAD-bd_PCMH-like_sf"/>
</dbReference>
<feature type="binding site" evidence="7">
    <location>
        <begin position="240"/>
        <end position="243"/>
    </location>
    <ligand>
        <name>FAD</name>
        <dbReference type="ChEBI" id="CHEBI:57692"/>
    </ligand>
</feature>
<evidence type="ECO:0000256" key="1">
    <source>
        <dbReference type="ARBA" id="ARBA00008000"/>
    </source>
</evidence>
<dbReference type="AlphaFoldDB" id="A0A2T1C4F3"/>
<dbReference type="Gene3D" id="3.30.43.10">
    <property type="entry name" value="Uridine Diphospho-n-acetylenolpyruvylglucosamine Reductase, domain 2"/>
    <property type="match status" value="1"/>
</dbReference>
<evidence type="ECO:0000256" key="2">
    <source>
        <dbReference type="ARBA" id="ARBA00022630"/>
    </source>
</evidence>
<evidence type="ECO:0000256" key="6">
    <source>
        <dbReference type="PIRSR" id="PIRSR625650-2"/>
    </source>
</evidence>
<dbReference type="SUPFAM" id="SSF56176">
    <property type="entry name" value="FAD-binding/transporter-associated domain-like"/>
    <property type="match status" value="1"/>
</dbReference>
<evidence type="ECO:0000256" key="4">
    <source>
        <dbReference type="ARBA" id="ARBA00023002"/>
    </source>
</evidence>
<feature type="active site" description="Proton donor/acceptor" evidence="5">
    <location>
        <position position="501"/>
    </location>
</feature>
<dbReference type="Gene3D" id="3.30.465.10">
    <property type="match status" value="1"/>
</dbReference>
<evidence type="ECO:0000256" key="8">
    <source>
        <dbReference type="PIRSR" id="PIRSR625650-4"/>
    </source>
</evidence>
<comment type="similarity">
    <text evidence="1">Belongs to the FAD-binding oxidoreductase/transferase type 4 family.</text>
</comment>
<keyword evidence="11" id="KW-1185">Reference proteome</keyword>
<comment type="cofactor">
    <cofactor evidence="7">
        <name>FAD</name>
        <dbReference type="ChEBI" id="CHEBI:57692"/>
    </cofactor>
</comment>
<dbReference type="Gene3D" id="1.10.45.10">
    <property type="entry name" value="Vanillyl-alcohol Oxidase, Chain A, domain 4"/>
    <property type="match status" value="1"/>
</dbReference>
<evidence type="ECO:0000256" key="5">
    <source>
        <dbReference type="PIRSR" id="PIRSR625650-1"/>
    </source>
</evidence>
<dbReference type="InterPro" id="IPR016167">
    <property type="entry name" value="FAD-bd_PCMH_sub1"/>
</dbReference>
<dbReference type="InterPro" id="IPR016169">
    <property type="entry name" value="FAD-bd_PCMH_sub2"/>
</dbReference>
<dbReference type="PROSITE" id="PS51387">
    <property type="entry name" value="FAD_PCMH"/>
    <property type="match status" value="1"/>
</dbReference>
<dbReference type="InterPro" id="IPR016171">
    <property type="entry name" value="Vanillyl_alc_oxidase_C-sub2"/>
</dbReference>
<accession>A0A2T1C4F3</accession>
<sequence length="587" mass="65975">MTNKSDRSSNNALWGHKWGYADTSLKINEDRSVIMTGDRYALSGYKMPYLIPYIEELLDIKIELKDVLEEVKQAYITPPNCNADFTQAIADLFPAHQYSFEDSERLLHSHGQTTFEEVHKVLYSQLERLVDMVFYCESTADAQKLIELAIKYDVCLVPFGGGTSVSCALKLPLTETRAIVSVDMKRMNRLEWIDRENLRACFQAGITGKQLEAELRQHGFVCGHEPDSLELSTLGGWIATNASGMKKNRYGNIEQIVENITLLTPTGVIEQIAPTPRASMGMQLQNLLFGNEGNLGLIIQAVIKIHPLPQVTKYGSLIFPNFDLGVKFLYEVAHSGFIPASIRLVDNNQFRFGQALKPKSSSILAYLDKLKKFYVLKLRGFDPQQMVAATIVMEGAAEEVAYQQTNIYALAKKFQGLATGATNGQRGYMLTYAIAYLRDFLSSYYITGETFETSVPWSEIQQVCNAVAQQLQELHRQYNLPGKPYLSYRISQSYHTGVCIYFMFAVYIKGVEHPEVICGQIEHSLRQTIIANGGSISHHHGVGKIRQDFMKDTLSPASIELLRQIKKASDPQNIFGVRNNILAESDI</sequence>
<evidence type="ECO:0000256" key="7">
    <source>
        <dbReference type="PIRSR" id="PIRSR625650-3"/>
    </source>
</evidence>
<evidence type="ECO:0000313" key="10">
    <source>
        <dbReference type="EMBL" id="PSB03017.1"/>
    </source>
</evidence>
<protein>
    <submittedName>
        <fullName evidence="10">Oxidase</fullName>
    </submittedName>
</protein>
<keyword evidence="2" id="KW-0285">Flavoprotein</keyword>
<dbReference type="EMBL" id="PVWJ01000043">
    <property type="protein sequence ID" value="PSB03017.1"/>
    <property type="molecule type" value="Genomic_DNA"/>
</dbReference>
<keyword evidence="3 7" id="KW-0274">FAD</keyword>
<dbReference type="RefSeq" id="WP_106288600.1">
    <property type="nucleotide sequence ID" value="NZ_CAWNTC010000028.1"/>
</dbReference>
<dbReference type="Proteomes" id="UP000238762">
    <property type="component" value="Unassembled WGS sequence"/>
</dbReference>
<reference evidence="10 11" key="2">
    <citation type="submission" date="2018-03" db="EMBL/GenBank/DDBJ databases">
        <title>The ancient ancestry and fast evolution of plastids.</title>
        <authorList>
            <person name="Moore K.R."/>
            <person name="Magnabosco C."/>
            <person name="Momper L."/>
            <person name="Gold D.A."/>
            <person name="Bosak T."/>
            <person name="Fournier G.P."/>
        </authorList>
    </citation>
    <scope>NUCLEOTIDE SEQUENCE [LARGE SCALE GENOMIC DNA]</scope>
    <source>
        <strain evidence="10 11">CCAP 1448/3</strain>
    </source>
</reference>
<dbReference type="GO" id="GO:0008611">
    <property type="term" value="P:ether lipid biosynthetic process"/>
    <property type="evidence" value="ECO:0007669"/>
    <property type="project" value="UniProtKB-UniPathway"/>
</dbReference>
<dbReference type="SUPFAM" id="SSF55103">
    <property type="entry name" value="FAD-linked oxidases, C-terminal domain"/>
    <property type="match status" value="1"/>
</dbReference>
<feature type="binding site" evidence="7">
    <location>
        <begin position="292"/>
        <end position="298"/>
    </location>
    <ligand>
        <name>FAD</name>
        <dbReference type="ChEBI" id="CHEBI:57692"/>
    </ligand>
</feature>
<dbReference type="PANTHER" id="PTHR46568:SF1">
    <property type="entry name" value="ALKYLDIHYDROXYACETONEPHOSPHATE SYNTHASE, PEROXISOMAL"/>
    <property type="match status" value="1"/>
</dbReference>
<dbReference type="Gene3D" id="3.30.300.330">
    <property type="match status" value="1"/>
</dbReference>
<dbReference type="UniPathway" id="UPA00781"/>
<dbReference type="InterPro" id="IPR016166">
    <property type="entry name" value="FAD-bd_PCMH"/>
</dbReference>
<keyword evidence="4" id="KW-0560">Oxidoreductase</keyword>
<dbReference type="InterPro" id="IPR006094">
    <property type="entry name" value="Oxid_FAD_bind_N"/>
</dbReference>
<dbReference type="GO" id="GO:0008609">
    <property type="term" value="F:alkylglycerone-phosphate synthase activity"/>
    <property type="evidence" value="ECO:0007669"/>
    <property type="project" value="InterPro"/>
</dbReference>
<evidence type="ECO:0000256" key="3">
    <source>
        <dbReference type="ARBA" id="ARBA00022827"/>
    </source>
</evidence>
<dbReference type="OrthoDB" id="9767256at2"/>
<gene>
    <name evidence="10" type="ORF">C7B64_10495</name>
</gene>
<dbReference type="Gene3D" id="3.30.160.650">
    <property type="match status" value="1"/>
</dbReference>
<proteinExistence type="inferred from homology"/>
<dbReference type="InterPro" id="IPR016164">
    <property type="entry name" value="FAD-linked_Oxase-like_C"/>
</dbReference>
<dbReference type="InterPro" id="IPR004113">
    <property type="entry name" value="FAD-bd_oxidored_4_C"/>
</dbReference>
<dbReference type="InterPro" id="IPR025650">
    <property type="entry name" value="Alkyl-DHAP_Synthase"/>
</dbReference>
<reference evidence="10 11" key="1">
    <citation type="submission" date="2018-02" db="EMBL/GenBank/DDBJ databases">
        <authorList>
            <person name="Cohen D.B."/>
            <person name="Kent A.D."/>
        </authorList>
    </citation>
    <scope>NUCLEOTIDE SEQUENCE [LARGE SCALE GENOMIC DNA]</scope>
    <source>
        <strain evidence="10 11">CCAP 1448/3</strain>
    </source>
</reference>
<evidence type="ECO:0000259" key="9">
    <source>
        <dbReference type="PROSITE" id="PS51387"/>
    </source>
</evidence>
<feature type="binding site" evidence="6">
    <location>
        <position position="438"/>
    </location>
    <ligand>
        <name>substrate</name>
    </ligand>
</feature>
<dbReference type="Pfam" id="PF02913">
    <property type="entry name" value="FAD-oxidase_C"/>
    <property type="match status" value="1"/>
</dbReference>
<dbReference type="PANTHER" id="PTHR46568">
    <property type="entry name" value="ALKYLDIHYDROXYACETONEPHOSPHATE SYNTHASE, PEROXISOMAL"/>
    <property type="match status" value="1"/>
</dbReference>
<dbReference type="GO" id="GO:0071949">
    <property type="term" value="F:FAD binding"/>
    <property type="evidence" value="ECO:0007669"/>
    <property type="project" value="InterPro"/>
</dbReference>
<dbReference type="GO" id="GO:0016491">
    <property type="term" value="F:oxidoreductase activity"/>
    <property type="evidence" value="ECO:0007669"/>
    <property type="project" value="UniProtKB-KW"/>
</dbReference>
<dbReference type="Pfam" id="PF01565">
    <property type="entry name" value="FAD_binding_4"/>
    <property type="match status" value="1"/>
</dbReference>
<feature type="binding site" evidence="7">
    <location>
        <begin position="158"/>
        <end position="164"/>
    </location>
    <ligand>
        <name>FAD</name>
        <dbReference type="ChEBI" id="CHEBI:57692"/>
    </ligand>
</feature>
<name>A0A2T1C4F3_9CYAN</name>
<feature type="domain" description="FAD-binding PCMH-type" evidence="9">
    <location>
        <begin position="126"/>
        <end position="308"/>
    </location>
</feature>
<evidence type="ECO:0000313" key="11">
    <source>
        <dbReference type="Proteomes" id="UP000238762"/>
    </source>
</evidence>
<feature type="binding site" evidence="7">
    <location>
        <begin position="227"/>
        <end position="233"/>
    </location>
    <ligand>
        <name>FAD</name>
        <dbReference type="ChEBI" id="CHEBI:57692"/>
    </ligand>
</feature>
<organism evidence="10 11">
    <name type="scientific">Merismopedia glauca CCAP 1448/3</name>
    <dbReference type="NCBI Taxonomy" id="1296344"/>
    <lineage>
        <taxon>Bacteria</taxon>
        <taxon>Bacillati</taxon>
        <taxon>Cyanobacteriota</taxon>
        <taxon>Cyanophyceae</taxon>
        <taxon>Synechococcales</taxon>
        <taxon>Merismopediaceae</taxon>
        <taxon>Merismopedia</taxon>
    </lineage>
</organism>
<comment type="caution">
    <text evidence="10">The sequence shown here is derived from an EMBL/GenBank/DDBJ whole genome shotgun (WGS) entry which is preliminary data.</text>
</comment>
<feature type="site" description="Important for enzyme activity" evidence="8">
    <location>
        <position position="343"/>
    </location>
</feature>
<dbReference type="Gene3D" id="3.30.70.3450">
    <property type="match status" value="1"/>
</dbReference>